<gene>
    <name evidence="3" type="ORF">MCOO_32770</name>
</gene>
<organism evidence="3 4">
    <name type="scientific">Mycobacterium cookii</name>
    <dbReference type="NCBI Taxonomy" id="1775"/>
    <lineage>
        <taxon>Bacteria</taxon>
        <taxon>Bacillati</taxon>
        <taxon>Actinomycetota</taxon>
        <taxon>Actinomycetes</taxon>
        <taxon>Mycobacteriales</taxon>
        <taxon>Mycobacteriaceae</taxon>
        <taxon>Mycobacterium</taxon>
    </lineage>
</organism>
<dbReference type="PANTHER" id="PTHR35526">
    <property type="entry name" value="ANTI-SIGMA-F FACTOR RSBW-RELATED"/>
    <property type="match status" value="1"/>
</dbReference>
<dbReference type="Pfam" id="PF13581">
    <property type="entry name" value="HATPase_c_2"/>
    <property type="match status" value="1"/>
</dbReference>
<protein>
    <recommendedName>
        <fullName evidence="2">Histidine kinase/HSP90-like ATPase domain-containing protein</fullName>
    </recommendedName>
</protein>
<dbReference type="PANTHER" id="PTHR35526:SF3">
    <property type="entry name" value="ANTI-SIGMA-F FACTOR RSBW"/>
    <property type="match status" value="1"/>
</dbReference>
<dbReference type="AlphaFoldDB" id="A0A7I7L130"/>
<sequence length="152" mass="16449">MSEEAIASTAGTCTHSGYADGDTVVEFRERLRAWLEDSVDLDPERVCDIVLATDEALTNVVDHAYQGIGRTGVVTLDLSYDADEAVINIRVTDRGHWLEPTPTPITAIRGRGLILMQALADSCTVDGRADGTSVSLIFRNCPALEHLSSRFG</sequence>
<dbReference type="Gene3D" id="3.30.565.10">
    <property type="entry name" value="Histidine kinase-like ATPase, C-terminal domain"/>
    <property type="match status" value="1"/>
</dbReference>
<accession>A0A7I7L130</accession>
<keyword evidence="1" id="KW-0808">Transferase</keyword>
<dbReference type="RefSeq" id="WP_163777742.1">
    <property type="nucleotide sequence ID" value="NZ_AP022569.1"/>
</dbReference>
<dbReference type="KEGG" id="mcoo:MCOO_32770"/>
<keyword evidence="4" id="KW-1185">Reference proteome</keyword>
<dbReference type="GO" id="GO:0004674">
    <property type="term" value="F:protein serine/threonine kinase activity"/>
    <property type="evidence" value="ECO:0007669"/>
    <property type="project" value="UniProtKB-KW"/>
</dbReference>
<evidence type="ECO:0000256" key="1">
    <source>
        <dbReference type="ARBA" id="ARBA00022527"/>
    </source>
</evidence>
<name>A0A7I7L130_9MYCO</name>
<reference evidence="3 4" key="1">
    <citation type="journal article" date="2019" name="Emerg. Microbes Infect.">
        <title>Comprehensive subspecies identification of 175 nontuberculous mycobacteria species based on 7547 genomic profiles.</title>
        <authorList>
            <person name="Matsumoto Y."/>
            <person name="Kinjo T."/>
            <person name="Motooka D."/>
            <person name="Nabeya D."/>
            <person name="Jung N."/>
            <person name="Uechi K."/>
            <person name="Horii T."/>
            <person name="Iida T."/>
            <person name="Fujita J."/>
            <person name="Nakamura S."/>
        </authorList>
    </citation>
    <scope>NUCLEOTIDE SEQUENCE [LARGE SCALE GENOMIC DNA]</scope>
    <source>
        <strain evidence="3 4">JCM 12404</strain>
    </source>
</reference>
<evidence type="ECO:0000313" key="3">
    <source>
        <dbReference type="EMBL" id="BBX47262.1"/>
    </source>
</evidence>
<dbReference type="EMBL" id="AP022569">
    <property type="protein sequence ID" value="BBX47262.1"/>
    <property type="molecule type" value="Genomic_DNA"/>
</dbReference>
<proteinExistence type="predicted"/>
<keyword evidence="1" id="KW-0418">Kinase</keyword>
<dbReference type="InterPro" id="IPR050267">
    <property type="entry name" value="Anti-sigma-factor_SerPK"/>
</dbReference>
<evidence type="ECO:0000259" key="2">
    <source>
        <dbReference type="Pfam" id="PF13581"/>
    </source>
</evidence>
<dbReference type="InterPro" id="IPR003594">
    <property type="entry name" value="HATPase_dom"/>
</dbReference>
<dbReference type="SUPFAM" id="SSF55874">
    <property type="entry name" value="ATPase domain of HSP90 chaperone/DNA topoisomerase II/histidine kinase"/>
    <property type="match status" value="1"/>
</dbReference>
<keyword evidence="1" id="KW-0723">Serine/threonine-protein kinase</keyword>
<dbReference type="CDD" id="cd16936">
    <property type="entry name" value="HATPase_RsbW-like"/>
    <property type="match status" value="1"/>
</dbReference>
<dbReference type="InterPro" id="IPR036890">
    <property type="entry name" value="HATPase_C_sf"/>
</dbReference>
<evidence type="ECO:0000313" key="4">
    <source>
        <dbReference type="Proteomes" id="UP000465866"/>
    </source>
</evidence>
<feature type="domain" description="Histidine kinase/HSP90-like ATPase" evidence="2">
    <location>
        <begin position="20"/>
        <end position="137"/>
    </location>
</feature>
<dbReference type="Proteomes" id="UP000465866">
    <property type="component" value="Chromosome"/>
</dbReference>